<dbReference type="Proteomes" id="UP000265703">
    <property type="component" value="Unassembled WGS sequence"/>
</dbReference>
<dbReference type="OrthoDB" id="2308198at2759"/>
<dbReference type="EMBL" id="QKYT01000041">
    <property type="protein sequence ID" value="RIA96650.1"/>
    <property type="molecule type" value="Genomic_DNA"/>
</dbReference>
<name>A0A397TEG7_9GLOM</name>
<sequence length="206" mass="23753">MGTHSITVIRERSAKRKEQSILGGPAGSQYFYEYYACIYQHFDGYVEGGVGEWLANFLCNFTSNLAEKDFHIDTGLLGTRLIHAFSMSNFKNPRFIPIASLEELFKTSDYTYAYLITVDSESLGNQSVMLSVYVDDFILTARPEKFLAKYKYYSEQMEKTKKSFAEINYGDDEVKKEGYFSEDLLLLGFLTKIRYLAYQNLFCHTS</sequence>
<gene>
    <name evidence="1" type="ORF">C1645_871897</name>
</gene>
<evidence type="ECO:0000313" key="1">
    <source>
        <dbReference type="EMBL" id="RIA96650.1"/>
    </source>
</evidence>
<dbReference type="AlphaFoldDB" id="A0A397TEG7"/>
<evidence type="ECO:0000313" key="2">
    <source>
        <dbReference type="Proteomes" id="UP000265703"/>
    </source>
</evidence>
<keyword evidence="2" id="KW-1185">Reference proteome</keyword>
<dbReference type="STRING" id="658196.A0A397TEG7"/>
<accession>A0A397TEG7</accession>
<organism evidence="1 2">
    <name type="scientific">Glomus cerebriforme</name>
    <dbReference type="NCBI Taxonomy" id="658196"/>
    <lineage>
        <taxon>Eukaryota</taxon>
        <taxon>Fungi</taxon>
        <taxon>Fungi incertae sedis</taxon>
        <taxon>Mucoromycota</taxon>
        <taxon>Glomeromycotina</taxon>
        <taxon>Glomeromycetes</taxon>
        <taxon>Glomerales</taxon>
        <taxon>Glomeraceae</taxon>
        <taxon>Glomus</taxon>
    </lineage>
</organism>
<proteinExistence type="predicted"/>
<protein>
    <submittedName>
        <fullName evidence="1">Uncharacterized protein</fullName>
    </submittedName>
</protein>
<reference evidence="1 2" key="1">
    <citation type="submission" date="2018-06" db="EMBL/GenBank/DDBJ databases">
        <title>Comparative genomics reveals the genomic features of Rhizophagus irregularis, R. cerebriforme, R. diaphanum and Gigaspora rosea, and their symbiotic lifestyle signature.</title>
        <authorList>
            <person name="Morin E."/>
            <person name="San Clemente H."/>
            <person name="Chen E.C.H."/>
            <person name="De La Providencia I."/>
            <person name="Hainaut M."/>
            <person name="Kuo A."/>
            <person name="Kohler A."/>
            <person name="Murat C."/>
            <person name="Tang N."/>
            <person name="Roy S."/>
            <person name="Loubradou J."/>
            <person name="Henrissat B."/>
            <person name="Grigoriev I.V."/>
            <person name="Corradi N."/>
            <person name="Roux C."/>
            <person name="Martin F.M."/>
        </authorList>
    </citation>
    <scope>NUCLEOTIDE SEQUENCE [LARGE SCALE GENOMIC DNA]</scope>
    <source>
        <strain evidence="1 2">DAOM 227022</strain>
    </source>
</reference>
<comment type="caution">
    <text evidence="1">The sequence shown here is derived from an EMBL/GenBank/DDBJ whole genome shotgun (WGS) entry which is preliminary data.</text>
</comment>